<dbReference type="AlphaFoldDB" id="A0A7J8TW34"/>
<gene>
    <name evidence="2" type="ORF">Goklo_026739</name>
</gene>
<keyword evidence="3" id="KW-1185">Reference proteome</keyword>
<organism evidence="2 3">
    <name type="scientific">Gossypium klotzschianum</name>
    <dbReference type="NCBI Taxonomy" id="34286"/>
    <lineage>
        <taxon>Eukaryota</taxon>
        <taxon>Viridiplantae</taxon>
        <taxon>Streptophyta</taxon>
        <taxon>Embryophyta</taxon>
        <taxon>Tracheophyta</taxon>
        <taxon>Spermatophyta</taxon>
        <taxon>Magnoliopsida</taxon>
        <taxon>eudicotyledons</taxon>
        <taxon>Gunneridae</taxon>
        <taxon>Pentapetalae</taxon>
        <taxon>rosids</taxon>
        <taxon>malvids</taxon>
        <taxon>Malvales</taxon>
        <taxon>Malvaceae</taxon>
        <taxon>Malvoideae</taxon>
        <taxon>Gossypium</taxon>
    </lineage>
</organism>
<protein>
    <submittedName>
        <fullName evidence="2">Uncharacterized protein</fullName>
    </submittedName>
</protein>
<feature type="region of interest" description="Disordered" evidence="1">
    <location>
        <begin position="1"/>
        <end position="21"/>
    </location>
</feature>
<sequence>MKNMNQSLKKGKEKKYSTRNR</sequence>
<evidence type="ECO:0000256" key="1">
    <source>
        <dbReference type="SAM" id="MobiDB-lite"/>
    </source>
</evidence>
<accession>A0A7J8TW34</accession>
<evidence type="ECO:0000313" key="2">
    <source>
        <dbReference type="EMBL" id="MBA0642333.1"/>
    </source>
</evidence>
<dbReference type="OrthoDB" id="951912at2759"/>
<feature type="compositionally biased region" description="Basic residues" evidence="1">
    <location>
        <begin position="9"/>
        <end position="21"/>
    </location>
</feature>
<name>A0A7J8TW34_9ROSI</name>
<dbReference type="Proteomes" id="UP000593573">
    <property type="component" value="Unassembled WGS sequence"/>
</dbReference>
<comment type="caution">
    <text evidence="2">The sequence shown here is derived from an EMBL/GenBank/DDBJ whole genome shotgun (WGS) entry which is preliminary data.</text>
</comment>
<reference evidence="2 3" key="1">
    <citation type="journal article" date="2019" name="Genome Biol. Evol.">
        <title>Insights into the evolution of the New World diploid cottons (Gossypium, subgenus Houzingenia) based on genome sequencing.</title>
        <authorList>
            <person name="Grover C.E."/>
            <person name="Arick M.A. 2nd"/>
            <person name="Thrash A."/>
            <person name="Conover J.L."/>
            <person name="Sanders W.S."/>
            <person name="Peterson D.G."/>
            <person name="Frelichowski J.E."/>
            <person name="Scheffler J.A."/>
            <person name="Scheffler B.E."/>
            <person name="Wendel J.F."/>
        </authorList>
    </citation>
    <scope>NUCLEOTIDE SEQUENCE [LARGE SCALE GENOMIC DNA]</scope>
    <source>
        <strain evidence="2">57</strain>
        <tissue evidence="2">Leaf</tissue>
    </source>
</reference>
<evidence type="ECO:0000313" key="3">
    <source>
        <dbReference type="Proteomes" id="UP000593573"/>
    </source>
</evidence>
<proteinExistence type="predicted"/>
<dbReference type="EMBL" id="JABFAB010000002">
    <property type="protein sequence ID" value="MBA0642333.1"/>
    <property type="molecule type" value="Genomic_DNA"/>
</dbReference>